<dbReference type="Pfam" id="PF23263">
    <property type="entry name" value="C8-3_MUC4"/>
    <property type="match status" value="1"/>
</dbReference>
<evidence type="ECO:0000256" key="7">
    <source>
        <dbReference type="SAM" id="MobiDB-lite"/>
    </source>
</evidence>
<name>A0A3M6U8A9_POCDA</name>
<evidence type="ECO:0000256" key="4">
    <source>
        <dbReference type="ARBA" id="ARBA00023136"/>
    </source>
</evidence>
<dbReference type="EMBL" id="RCHS01002030">
    <property type="protein sequence ID" value="RMX49913.1"/>
    <property type="molecule type" value="Genomic_DNA"/>
</dbReference>
<evidence type="ECO:0000256" key="1">
    <source>
        <dbReference type="ARBA" id="ARBA00004370"/>
    </source>
</evidence>
<evidence type="ECO:0000256" key="2">
    <source>
        <dbReference type="ARBA" id="ARBA00022692"/>
    </source>
</evidence>
<evidence type="ECO:0000256" key="3">
    <source>
        <dbReference type="ARBA" id="ARBA00022989"/>
    </source>
</evidence>
<dbReference type="Gene3D" id="2.10.70.10">
    <property type="entry name" value="Complement Module, domain 1"/>
    <property type="match status" value="4"/>
</dbReference>
<evidence type="ECO:0000256" key="6">
    <source>
        <dbReference type="PROSITE-ProRule" id="PRU00302"/>
    </source>
</evidence>
<reference evidence="10 11" key="1">
    <citation type="journal article" date="2018" name="Sci. Rep.">
        <title>Comparative analysis of the Pocillopora damicornis genome highlights role of immune system in coral evolution.</title>
        <authorList>
            <person name="Cunning R."/>
            <person name="Bay R.A."/>
            <person name="Gillette P."/>
            <person name="Baker A.C."/>
            <person name="Traylor-Knowles N."/>
        </authorList>
    </citation>
    <scope>NUCLEOTIDE SEQUENCE [LARGE SCALE GENOMIC DNA]</scope>
    <source>
        <strain evidence="10">RSMAS</strain>
        <tissue evidence="10">Whole animal</tissue>
    </source>
</reference>
<feature type="domain" description="AMOP" evidence="8">
    <location>
        <begin position="43"/>
        <end position="183"/>
    </location>
</feature>
<keyword evidence="3" id="KW-1133">Transmembrane helix</keyword>
<dbReference type="InterPro" id="IPR005533">
    <property type="entry name" value="AMOP_dom"/>
</dbReference>
<comment type="subcellular location">
    <subcellularLocation>
        <location evidence="1">Membrane</location>
    </subcellularLocation>
</comment>
<dbReference type="AlphaFoldDB" id="A0A3M6U8A9"/>
<feature type="domain" description="Sushi" evidence="9">
    <location>
        <begin position="629"/>
        <end position="687"/>
    </location>
</feature>
<dbReference type="InterPro" id="IPR035976">
    <property type="entry name" value="Sushi/SCR/CCP_sf"/>
</dbReference>
<dbReference type="PROSITE" id="PS50923">
    <property type="entry name" value="SUSHI"/>
    <property type="match status" value="3"/>
</dbReference>
<gene>
    <name evidence="10" type="ORF">pdam_00017284</name>
</gene>
<evidence type="ECO:0000259" key="8">
    <source>
        <dbReference type="PROSITE" id="PS50856"/>
    </source>
</evidence>
<dbReference type="SUPFAM" id="SSF57535">
    <property type="entry name" value="Complement control module/SCR domain"/>
    <property type="match status" value="4"/>
</dbReference>
<dbReference type="PROSITE" id="PS50856">
    <property type="entry name" value="AMOP"/>
    <property type="match status" value="1"/>
</dbReference>
<dbReference type="InterPro" id="IPR001846">
    <property type="entry name" value="VWF_type-D"/>
</dbReference>
<dbReference type="SMART" id="SM00032">
    <property type="entry name" value="CCP"/>
    <property type="match status" value="4"/>
</dbReference>
<evidence type="ECO:0008006" key="12">
    <source>
        <dbReference type="Google" id="ProtNLM"/>
    </source>
</evidence>
<dbReference type="InterPro" id="IPR051495">
    <property type="entry name" value="Epithelial_Barrier/Signaling"/>
</dbReference>
<dbReference type="Pfam" id="PF03782">
    <property type="entry name" value="AMOP"/>
    <property type="match status" value="1"/>
</dbReference>
<organism evidence="10 11">
    <name type="scientific">Pocillopora damicornis</name>
    <name type="common">Cauliflower coral</name>
    <name type="synonym">Millepora damicornis</name>
    <dbReference type="NCBI Taxonomy" id="46731"/>
    <lineage>
        <taxon>Eukaryota</taxon>
        <taxon>Metazoa</taxon>
        <taxon>Cnidaria</taxon>
        <taxon>Anthozoa</taxon>
        <taxon>Hexacorallia</taxon>
        <taxon>Scleractinia</taxon>
        <taxon>Astrocoeniina</taxon>
        <taxon>Pocilloporidae</taxon>
        <taxon>Pocillopora</taxon>
    </lineage>
</organism>
<feature type="domain" description="Sushi" evidence="9">
    <location>
        <begin position="413"/>
        <end position="470"/>
    </location>
</feature>
<accession>A0A3M6U8A9</accession>
<comment type="caution">
    <text evidence="6">Lacks conserved residue(s) required for the propagation of feature annotation.</text>
</comment>
<dbReference type="PANTHER" id="PTHR13802:SF59">
    <property type="entry name" value="SUSHI DOMAIN-CONTAINING PROTEIN 2"/>
    <property type="match status" value="1"/>
</dbReference>
<dbReference type="OrthoDB" id="5971801at2759"/>
<sequence length="753" mass="83811">MDQTLYRNIDDRFINLVRVSRKNSYSNVSKSQWVWSGVFSWKNSPVAEERCNKWHQKEPNPDTFRGDPSMQPCPLRLTQAMVDRGRFMSDEECNPQNRDGCDRYHKGAFQCFLMVNPSATGSGQQCCFNKFGNLMVGQPDAGSLDRVHPNAGLPVISHFFHDKVPYEDCCRNSKNCEKYFEKRPSDDGSRYQAPRPDDGSPSKATVYTAFAAKENGSDVVQIQLNGRGLVDVLVNGERVDFDELSLLEFTGVSVLYYTNTTKYSVIFNSGISVTVEGQQELLGLVTLVPTIFKGNTSGLLGYWDDSKETEFLKPDGTFLNTNSRVTKPDESLFVYQQGQDHSTFHHPNFQPIFPDSQKLDFADKVLEKEAQNVCGDSSECLFDIFTTGKVRIGRATKETVTQFVAIVNDTVKPACVPLDSQLTDGVVHRNDTEGGIDYTFACNEGFVMNGSNHVTCKDGVYNGSAPNCLPKGNKTNGDRQAWKLQWELLYNPDLVYLYFDFWINGITTRTREYGGIIRLWHLKNGRFHGNGSVYLSTYHFLCNGGYVLVGDSTVTCTADGSWNGTKPVCLRDCPRLPSSISNGDVHGSGHLQGSHHRFSCRPGYSLVGHAILYCTEEGKWNASFPMCLRECPHLPSFIPNGFVGGSGSVEGSQYRFSCKGGYSLVGANILQCTDQGNWNGSVPTCLKDCPRLPSEIKNGEINGTGFVEGSLYKFSCNDGYSINVLSYRLLYRMVSSRAEATTRVLVSSRVKAI</sequence>
<dbReference type="Pfam" id="PF00084">
    <property type="entry name" value="Sushi"/>
    <property type="match status" value="4"/>
</dbReference>
<dbReference type="CDD" id="cd00033">
    <property type="entry name" value="CCP"/>
    <property type="match status" value="4"/>
</dbReference>
<feature type="compositionally biased region" description="Basic and acidic residues" evidence="7">
    <location>
        <begin position="181"/>
        <end position="200"/>
    </location>
</feature>
<dbReference type="Pfam" id="PF00094">
    <property type="entry name" value="VWD"/>
    <property type="match status" value="1"/>
</dbReference>
<dbReference type="Proteomes" id="UP000275408">
    <property type="component" value="Unassembled WGS sequence"/>
</dbReference>
<evidence type="ECO:0000256" key="5">
    <source>
        <dbReference type="ARBA" id="ARBA00023157"/>
    </source>
</evidence>
<dbReference type="InterPro" id="IPR056619">
    <property type="entry name" value="C8-3_MUC4"/>
</dbReference>
<proteinExistence type="predicted"/>
<feature type="domain" description="Sushi" evidence="9">
    <location>
        <begin position="571"/>
        <end position="627"/>
    </location>
</feature>
<protein>
    <recommendedName>
        <fullName evidence="12">Sushi domain-containing protein</fullName>
    </recommendedName>
</protein>
<keyword evidence="2" id="KW-0812">Transmembrane</keyword>
<feature type="disulfide bond" evidence="6">
    <location>
        <begin position="658"/>
        <end position="685"/>
    </location>
</feature>
<evidence type="ECO:0000259" key="9">
    <source>
        <dbReference type="PROSITE" id="PS50923"/>
    </source>
</evidence>
<keyword evidence="11" id="KW-1185">Reference proteome</keyword>
<dbReference type="PANTHER" id="PTHR13802">
    <property type="entry name" value="MUCIN 4-RELATED"/>
    <property type="match status" value="1"/>
</dbReference>
<keyword evidence="5 6" id="KW-1015">Disulfide bond</keyword>
<feature type="region of interest" description="Disordered" evidence="7">
    <location>
        <begin position="181"/>
        <end position="202"/>
    </location>
</feature>
<evidence type="ECO:0000313" key="11">
    <source>
        <dbReference type="Proteomes" id="UP000275408"/>
    </source>
</evidence>
<dbReference type="SMART" id="SM00723">
    <property type="entry name" value="AMOP"/>
    <property type="match status" value="1"/>
</dbReference>
<dbReference type="GO" id="GO:0016020">
    <property type="term" value="C:membrane"/>
    <property type="evidence" value="ECO:0007669"/>
    <property type="project" value="UniProtKB-SubCell"/>
</dbReference>
<dbReference type="InterPro" id="IPR000436">
    <property type="entry name" value="Sushi_SCR_CCP_dom"/>
</dbReference>
<comment type="caution">
    <text evidence="10">The sequence shown here is derived from an EMBL/GenBank/DDBJ whole genome shotgun (WGS) entry which is preliminary data.</text>
</comment>
<feature type="disulfide bond" evidence="6">
    <location>
        <begin position="600"/>
        <end position="627"/>
    </location>
</feature>
<evidence type="ECO:0000313" key="10">
    <source>
        <dbReference type="EMBL" id="RMX49913.1"/>
    </source>
</evidence>
<keyword evidence="4" id="KW-0472">Membrane</keyword>
<keyword evidence="6" id="KW-0768">Sushi</keyword>